<evidence type="ECO:0000259" key="20">
    <source>
        <dbReference type="Pfam" id="PF00703"/>
    </source>
</evidence>
<dbReference type="PANTHER" id="PTHR43730:SF1">
    <property type="entry name" value="BETA-MANNOSIDASE"/>
    <property type="match status" value="1"/>
</dbReference>
<dbReference type="Pfam" id="PF17753">
    <property type="entry name" value="Ig_mannosidase"/>
    <property type="match status" value="1"/>
</dbReference>
<dbReference type="AlphaFoldDB" id="G9IS17"/>
<dbReference type="Pfam" id="PF00703">
    <property type="entry name" value="Glyco_hydro_2"/>
    <property type="match status" value="1"/>
</dbReference>
<evidence type="ECO:0000313" key="25">
    <source>
        <dbReference type="EMBL" id="AEW47940.1"/>
    </source>
</evidence>
<dbReference type="GO" id="GO:0005975">
    <property type="term" value="P:carbohydrate metabolic process"/>
    <property type="evidence" value="ECO:0007669"/>
    <property type="project" value="InterPro"/>
</dbReference>
<keyword evidence="10 19" id="KW-0732">Signal</keyword>
<dbReference type="FunFam" id="3.20.20.80:FF:000050">
    <property type="entry name" value="Beta-mannosidase B"/>
    <property type="match status" value="1"/>
</dbReference>
<evidence type="ECO:0000256" key="2">
    <source>
        <dbReference type="ARBA" id="ARBA00003150"/>
    </source>
</evidence>
<sequence>MKKIFIKSLILISLFFIIADASATDKLKIDSGWEFRQKNLGDWMPAKVPGVVQTDLLINKKIKDPFYGDNYLSIQWIDKLDWEYRTVFDAPDAEKNSNARLVFEGLDCYATVTLNGKQILVTDNMFRPWTANVKEIIKPKGNVLLVTFKSPTQQGLQQLSDFGLRLHGYNEHGVTGGIGENEIRFFQRKPGYQYGWDLTPRIITVGIWRPVILESWNEGHIEDLYAYTESLEKDYSKASIGTRVTASVDTAGDYTIGISFGDDKIKEVQKTLKSGENVIEESFTVNKPELWWPNGAGKPHLYDVRVTLTRNGKEIDSYSRKMGIRTTSLKRVDDADGKGTSFGIEINYKPVFCKGSSYVPSEVLLGREDPGIFEHIVKSVADVNMNMLRIWGGGIYESDHFYDLCDKYGIMVWHDFMFACGMYPDTKEFYDNVEMEAKQNMVRLRNHPSIVLWCGNNEVEVPWNPYGSTWEKSKWQHFYNKGEVARLTKGMEDLFYDQLDRYVKETYSDNMPYWPSSPLPGYKMAVESPFNQGDHHYWKIWHARHPVDNFNTNVGRFMSEYGVIGLPEIASMKNYTPEKDFWLNSPTMEIHNGSAKGNDVVMKYVSDRFKVPESFENKVYVSQIMQGEAMVIAMEAHRRNMPWCQGSLIWQINDCWPSNTWSGIDFYGYWKAMHYDMRQACAPVLVAPYIHGDTLDVFVVSDLYKHVKGTLKITLMDFAGRKLKSDSKKISISPMTSKKVIATSVKSFLNGANKATNLLLCEFTSSNMNASNILYFDLTKNLQLPKPNIRFDVKGFEGDEAIISVSTDNLAKNIMIKYKGEAGRFSDNFFDLLPGQSRDVKIMAKGTTAEIIDDLTYITMDQM</sequence>
<dbReference type="InterPro" id="IPR041447">
    <property type="entry name" value="Mannosidase_ig"/>
</dbReference>
<dbReference type="Gene3D" id="2.60.120.260">
    <property type="entry name" value="Galactose-binding domain-like"/>
    <property type="match status" value="1"/>
</dbReference>
<evidence type="ECO:0000256" key="15">
    <source>
        <dbReference type="ARBA" id="ARBA00032581"/>
    </source>
</evidence>
<feature type="domain" description="Beta-mannosidase-like galactose-binding" evidence="24">
    <location>
        <begin position="33"/>
        <end position="209"/>
    </location>
</feature>
<evidence type="ECO:0000256" key="8">
    <source>
        <dbReference type="ARBA" id="ARBA00015707"/>
    </source>
</evidence>
<accession>G9IS17</accession>
<comment type="subunit">
    <text evidence="5">Monomer.</text>
</comment>
<dbReference type="SUPFAM" id="SSF49785">
    <property type="entry name" value="Galactose-binding domain-like"/>
    <property type="match status" value="1"/>
</dbReference>
<evidence type="ECO:0000256" key="10">
    <source>
        <dbReference type="ARBA" id="ARBA00022729"/>
    </source>
</evidence>
<dbReference type="InterPro" id="IPR017853">
    <property type="entry name" value="GH"/>
</dbReference>
<evidence type="ECO:0000256" key="13">
    <source>
        <dbReference type="ARBA" id="ARBA00023180"/>
    </source>
</evidence>
<name>G9IS17_9BACT</name>
<evidence type="ECO:0000256" key="11">
    <source>
        <dbReference type="ARBA" id="ARBA00022801"/>
    </source>
</evidence>
<feature type="domain" description="Glycoside hydrolase family 2 immunoglobulin-like beta-sandwich" evidence="20">
    <location>
        <begin position="220"/>
        <end position="325"/>
    </location>
</feature>
<dbReference type="InterPro" id="IPR041625">
    <property type="entry name" value="Beta-mannosidase_Ig"/>
</dbReference>
<dbReference type="GO" id="GO:0004567">
    <property type="term" value="F:beta-mannosidase activity"/>
    <property type="evidence" value="ECO:0007669"/>
    <property type="project" value="UniProtKB-EC"/>
</dbReference>
<feature type="domain" description="Mannosidase Ig/CBM-like" evidence="23">
    <location>
        <begin position="694"/>
        <end position="781"/>
    </location>
</feature>
<dbReference type="InterPro" id="IPR036156">
    <property type="entry name" value="Beta-gal/glucu_dom_sf"/>
</dbReference>
<comment type="similarity">
    <text evidence="16">Belongs to the glycosyl hydrolase 2 family. Beta-mannosidase B subfamily.</text>
</comment>
<comment type="function">
    <text evidence="2">Exoglycosidase that cleaves the single beta-linked mannose residue from the non-reducing end of all N-linked glycoprotein oligosaccharides.</text>
</comment>
<dbReference type="InterPro" id="IPR006103">
    <property type="entry name" value="Glyco_hydro_2_cat"/>
</dbReference>
<evidence type="ECO:0000259" key="21">
    <source>
        <dbReference type="Pfam" id="PF02836"/>
    </source>
</evidence>
<dbReference type="InterPro" id="IPR013783">
    <property type="entry name" value="Ig-like_fold"/>
</dbReference>
<dbReference type="Pfam" id="PF17786">
    <property type="entry name" value="Mannosidase_ig"/>
    <property type="match status" value="1"/>
</dbReference>
<protein>
    <recommendedName>
        <fullName evidence="8">Beta-mannosidase</fullName>
        <ecNumber evidence="7">3.2.1.25</ecNumber>
    </recommendedName>
    <alternativeName>
        <fullName evidence="17">Beta-mannosidase B</fullName>
    </alternativeName>
    <alternativeName>
        <fullName evidence="15">Lysosomal beta A mannosidase</fullName>
    </alternativeName>
    <alternativeName>
        <fullName evidence="18">Mannanase B</fullName>
    </alternativeName>
</protein>
<dbReference type="InterPro" id="IPR008979">
    <property type="entry name" value="Galactose-bd-like_sf"/>
</dbReference>
<reference evidence="25" key="1">
    <citation type="submission" date="2011-09" db="EMBL/GenBank/DDBJ databases">
        <title>High throughput functional metagenomic screening for glycosyl hydrolases in a passive mining bioremediation site.</title>
        <authorList>
            <person name="Mewis K."/>
            <person name="Konwar K."/>
            <person name="Howes C.G."/>
            <person name="Taupp M."/>
            <person name="Baldwin S.A."/>
            <person name="Hallam S.J."/>
        </authorList>
    </citation>
    <scope>NUCLEOTIDE SEQUENCE</scope>
</reference>
<feature type="signal peptide" evidence="19">
    <location>
        <begin position="1"/>
        <end position="23"/>
    </location>
</feature>
<evidence type="ECO:0000256" key="14">
    <source>
        <dbReference type="ARBA" id="ARBA00023295"/>
    </source>
</evidence>
<evidence type="ECO:0000256" key="3">
    <source>
        <dbReference type="ARBA" id="ARBA00004613"/>
    </source>
</evidence>
<evidence type="ECO:0000256" key="17">
    <source>
        <dbReference type="ARBA" id="ARBA00041069"/>
    </source>
</evidence>
<dbReference type="EMBL" id="JN695667">
    <property type="protein sequence ID" value="AEW47940.1"/>
    <property type="molecule type" value="Genomic_DNA"/>
</dbReference>
<evidence type="ECO:0000256" key="5">
    <source>
        <dbReference type="ARBA" id="ARBA00011245"/>
    </source>
</evidence>
<dbReference type="EC" id="3.2.1.25" evidence="7"/>
<evidence type="ECO:0000259" key="24">
    <source>
        <dbReference type="Pfam" id="PF22666"/>
    </source>
</evidence>
<evidence type="ECO:0000256" key="4">
    <source>
        <dbReference type="ARBA" id="ARBA00004740"/>
    </source>
</evidence>
<evidence type="ECO:0000256" key="16">
    <source>
        <dbReference type="ARBA" id="ARBA00038429"/>
    </source>
</evidence>
<dbReference type="Gene3D" id="2.60.40.10">
    <property type="entry name" value="Immunoglobulins"/>
    <property type="match status" value="3"/>
</dbReference>
<dbReference type="InterPro" id="IPR006102">
    <property type="entry name" value="Ig-like_GH2"/>
</dbReference>
<keyword evidence="11" id="KW-0378">Hydrolase</keyword>
<feature type="domain" description="Glycoside hydrolase family 2 catalytic" evidence="21">
    <location>
        <begin position="398"/>
        <end position="493"/>
    </location>
</feature>
<dbReference type="GO" id="GO:0005576">
    <property type="term" value="C:extracellular region"/>
    <property type="evidence" value="ECO:0007669"/>
    <property type="project" value="UniProtKB-SubCell"/>
</dbReference>
<dbReference type="GO" id="GO:0006516">
    <property type="term" value="P:glycoprotein catabolic process"/>
    <property type="evidence" value="ECO:0007669"/>
    <property type="project" value="TreeGrafter"/>
</dbReference>
<dbReference type="SUPFAM" id="SSF49303">
    <property type="entry name" value="beta-Galactosidase/glucuronidase domain"/>
    <property type="match status" value="3"/>
</dbReference>
<evidence type="ECO:0000256" key="7">
    <source>
        <dbReference type="ARBA" id="ARBA00012754"/>
    </source>
</evidence>
<keyword evidence="9" id="KW-0964">Secreted</keyword>
<evidence type="ECO:0000259" key="22">
    <source>
        <dbReference type="Pfam" id="PF17753"/>
    </source>
</evidence>
<feature type="domain" description="Beta-mannosidase Ig-fold" evidence="22">
    <location>
        <begin position="784"/>
        <end position="856"/>
    </location>
</feature>
<organism evidence="25">
    <name type="scientific">uncultured bacterium A2_10</name>
    <dbReference type="NCBI Taxonomy" id="1112285"/>
    <lineage>
        <taxon>Bacteria</taxon>
        <taxon>environmental samples</taxon>
    </lineage>
</organism>
<evidence type="ECO:0000259" key="23">
    <source>
        <dbReference type="Pfam" id="PF17786"/>
    </source>
</evidence>
<evidence type="ECO:0000256" key="1">
    <source>
        <dbReference type="ARBA" id="ARBA00000829"/>
    </source>
</evidence>
<dbReference type="PANTHER" id="PTHR43730">
    <property type="entry name" value="BETA-MANNOSIDASE"/>
    <property type="match status" value="1"/>
</dbReference>
<dbReference type="InterPro" id="IPR050887">
    <property type="entry name" value="Beta-mannosidase_GH2"/>
</dbReference>
<dbReference type="InterPro" id="IPR054593">
    <property type="entry name" value="Beta-mannosidase-like_N2"/>
</dbReference>
<comment type="subunit">
    <text evidence="6">Homodimer.</text>
</comment>
<comment type="subcellular location">
    <subcellularLocation>
        <location evidence="3">Secreted</location>
    </subcellularLocation>
</comment>
<evidence type="ECO:0000256" key="18">
    <source>
        <dbReference type="ARBA" id="ARBA00041614"/>
    </source>
</evidence>
<comment type="pathway">
    <text evidence="4">Glycan metabolism; N-glycan degradation.</text>
</comment>
<dbReference type="SUPFAM" id="SSF51445">
    <property type="entry name" value="(Trans)glycosidases"/>
    <property type="match status" value="1"/>
</dbReference>
<feature type="chain" id="PRO_5003522601" description="Beta-mannosidase" evidence="19">
    <location>
        <begin position="24"/>
        <end position="863"/>
    </location>
</feature>
<keyword evidence="13" id="KW-0325">Glycoprotein</keyword>
<evidence type="ECO:0000256" key="9">
    <source>
        <dbReference type="ARBA" id="ARBA00022525"/>
    </source>
</evidence>
<dbReference type="Pfam" id="PF02836">
    <property type="entry name" value="Glyco_hydro_2_C"/>
    <property type="match status" value="1"/>
</dbReference>
<evidence type="ECO:0000256" key="6">
    <source>
        <dbReference type="ARBA" id="ARBA00011738"/>
    </source>
</evidence>
<keyword evidence="14" id="KW-0326">Glycosidase</keyword>
<keyword evidence="12" id="KW-1015">Disulfide bond</keyword>
<dbReference type="Pfam" id="PF22666">
    <property type="entry name" value="Glyco_hydro_2_N2"/>
    <property type="match status" value="1"/>
</dbReference>
<proteinExistence type="inferred from homology"/>
<comment type="catalytic activity">
    <reaction evidence="1">
        <text>Hydrolysis of terminal, non-reducing beta-D-mannose residues in beta-D-mannosides.</text>
        <dbReference type="EC" id="3.2.1.25"/>
    </reaction>
</comment>
<evidence type="ECO:0000256" key="12">
    <source>
        <dbReference type="ARBA" id="ARBA00023157"/>
    </source>
</evidence>
<evidence type="ECO:0000256" key="19">
    <source>
        <dbReference type="SAM" id="SignalP"/>
    </source>
</evidence>
<dbReference type="Gene3D" id="3.20.20.80">
    <property type="entry name" value="Glycosidases"/>
    <property type="match status" value="1"/>
</dbReference>